<keyword evidence="3" id="KW-0479">Metal-binding</keyword>
<evidence type="ECO:0000313" key="7">
    <source>
        <dbReference type="Proteomes" id="UP000199650"/>
    </source>
</evidence>
<feature type="binding site" evidence="3">
    <location>
        <position position="79"/>
    </location>
    <ligand>
        <name>Cu cation</name>
        <dbReference type="ChEBI" id="CHEBI:23378"/>
    </ligand>
</feature>
<organism evidence="6 7">
    <name type="scientific">Aliiroseovarius sediminilitoris</name>
    <dbReference type="NCBI Taxonomy" id="1173584"/>
    <lineage>
        <taxon>Bacteria</taxon>
        <taxon>Pseudomonadati</taxon>
        <taxon>Pseudomonadota</taxon>
        <taxon>Alphaproteobacteria</taxon>
        <taxon>Rhodobacterales</taxon>
        <taxon>Paracoccaceae</taxon>
        <taxon>Aliiroseovarius</taxon>
    </lineage>
</organism>
<dbReference type="GO" id="GO:0046872">
    <property type="term" value="F:metal ion binding"/>
    <property type="evidence" value="ECO:0007669"/>
    <property type="project" value="UniProtKB-KW"/>
</dbReference>
<dbReference type="FunFam" id="3.40.30.10:FF:000013">
    <property type="entry name" value="Blast:Protein SCO1 homolog, mitochondrial"/>
    <property type="match status" value="1"/>
</dbReference>
<feature type="transmembrane region" description="Helical" evidence="5">
    <location>
        <begin position="9"/>
        <end position="27"/>
    </location>
</feature>
<reference evidence="6 7" key="1">
    <citation type="submission" date="2016-10" db="EMBL/GenBank/DDBJ databases">
        <authorList>
            <person name="de Groot N.N."/>
        </authorList>
    </citation>
    <scope>NUCLEOTIDE SEQUENCE [LARGE SCALE GENOMIC DNA]</scope>
    <source>
        <strain evidence="6 7">DSM 29439</strain>
    </source>
</reference>
<protein>
    <submittedName>
        <fullName evidence="6">Protein SCO1/2</fullName>
    </submittedName>
</protein>
<comment type="similarity">
    <text evidence="1">Belongs to the SCO1/2 family.</text>
</comment>
<dbReference type="Pfam" id="PF02630">
    <property type="entry name" value="SCO1-SenC"/>
    <property type="match status" value="1"/>
</dbReference>
<dbReference type="PANTHER" id="PTHR12151">
    <property type="entry name" value="ELECTRON TRANSPORT PROTIN SCO1/SENC FAMILY MEMBER"/>
    <property type="match status" value="1"/>
</dbReference>
<keyword evidence="5" id="KW-1133">Transmembrane helix</keyword>
<evidence type="ECO:0000256" key="5">
    <source>
        <dbReference type="SAM" id="Phobius"/>
    </source>
</evidence>
<feature type="binding site" evidence="3">
    <location>
        <position position="165"/>
    </location>
    <ligand>
        <name>Cu cation</name>
        <dbReference type="ChEBI" id="CHEBI:23378"/>
    </ligand>
</feature>
<dbReference type="Proteomes" id="UP000199650">
    <property type="component" value="Unassembled WGS sequence"/>
</dbReference>
<dbReference type="STRING" id="1173584.SAMN05444851_3062"/>
<keyword evidence="7" id="KW-1185">Reference proteome</keyword>
<dbReference type="AlphaFoldDB" id="A0A1I0R469"/>
<dbReference type="InterPro" id="IPR036249">
    <property type="entry name" value="Thioredoxin-like_sf"/>
</dbReference>
<sequence length="185" mass="20815">MKLKAFRKVLWTLAGIATLAFVWLLLWSDYRADQSRNDETAFRAIFELTDHQGMIRTKRDFSGRWMLVFFGFTNCPDICPTTLSEVTTVMEGLGNDASKVQPIFISVDPERDTPLELANYVPLFNAGIIGLTGTPEQIAATSKTFPIFFERIEEATAPDGYTMAHTSHLFLFDPEAGFANSWPYG</sequence>
<proteinExistence type="inferred from homology"/>
<evidence type="ECO:0000256" key="1">
    <source>
        <dbReference type="ARBA" id="ARBA00010996"/>
    </source>
</evidence>
<keyword evidence="2 3" id="KW-0186">Copper</keyword>
<gene>
    <name evidence="6" type="ORF">SAMN05444851_3062</name>
</gene>
<evidence type="ECO:0000313" key="6">
    <source>
        <dbReference type="EMBL" id="SEW35193.1"/>
    </source>
</evidence>
<dbReference type="InterPro" id="IPR003782">
    <property type="entry name" value="SCO1/SenC"/>
</dbReference>
<dbReference type="Gene3D" id="3.40.30.10">
    <property type="entry name" value="Glutaredoxin"/>
    <property type="match status" value="1"/>
</dbReference>
<feature type="binding site" evidence="3">
    <location>
        <position position="75"/>
    </location>
    <ligand>
        <name>Cu cation</name>
        <dbReference type="ChEBI" id="CHEBI:23378"/>
    </ligand>
</feature>
<dbReference type="PANTHER" id="PTHR12151:SF25">
    <property type="entry name" value="LINALOOL DEHYDRATASE_ISOMERASE DOMAIN-CONTAINING PROTEIN"/>
    <property type="match status" value="1"/>
</dbReference>
<dbReference type="EMBL" id="FOJB01000002">
    <property type="protein sequence ID" value="SEW35193.1"/>
    <property type="molecule type" value="Genomic_DNA"/>
</dbReference>
<keyword evidence="4" id="KW-1015">Disulfide bond</keyword>
<dbReference type="CDD" id="cd02968">
    <property type="entry name" value="SCO"/>
    <property type="match status" value="1"/>
</dbReference>
<evidence type="ECO:0000256" key="3">
    <source>
        <dbReference type="PIRSR" id="PIRSR603782-1"/>
    </source>
</evidence>
<name>A0A1I0R469_9RHOB</name>
<evidence type="ECO:0000256" key="2">
    <source>
        <dbReference type="ARBA" id="ARBA00023008"/>
    </source>
</evidence>
<feature type="disulfide bond" description="Redox-active" evidence="4">
    <location>
        <begin position="75"/>
        <end position="79"/>
    </location>
</feature>
<keyword evidence="5" id="KW-0812">Transmembrane</keyword>
<accession>A0A1I0R469</accession>
<evidence type="ECO:0000256" key="4">
    <source>
        <dbReference type="PIRSR" id="PIRSR603782-2"/>
    </source>
</evidence>
<keyword evidence="5" id="KW-0472">Membrane</keyword>
<dbReference type="SUPFAM" id="SSF52833">
    <property type="entry name" value="Thioredoxin-like"/>
    <property type="match status" value="1"/>
</dbReference>